<name>A0A4V2SD74_9GAMM</name>
<gene>
    <name evidence="2" type="ORF">EV699_10532</name>
</gene>
<dbReference type="AlphaFoldDB" id="A0A4V2SD74"/>
<accession>A0A4V2SD74</accession>
<dbReference type="OrthoDB" id="7066027at2"/>
<feature type="transmembrane region" description="Helical" evidence="1">
    <location>
        <begin position="43"/>
        <end position="62"/>
    </location>
</feature>
<evidence type="ECO:0000313" key="3">
    <source>
        <dbReference type="Proteomes" id="UP000295765"/>
    </source>
</evidence>
<keyword evidence="3" id="KW-1185">Reference proteome</keyword>
<evidence type="ECO:0000313" key="2">
    <source>
        <dbReference type="EMBL" id="TCO82250.1"/>
    </source>
</evidence>
<dbReference type="RefSeq" id="WP_132539509.1">
    <property type="nucleotide sequence ID" value="NZ_SLWY01000005.1"/>
</dbReference>
<protein>
    <submittedName>
        <fullName evidence="2">DUF2909 family protein</fullName>
    </submittedName>
</protein>
<dbReference type="NCBIfam" id="NF033233">
    <property type="entry name" value="twin_helix"/>
    <property type="match status" value="1"/>
</dbReference>
<dbReference type="Pfam" id="PF11137">
    <property type="entry name" value="DUF2909"/>
    <property type="match status" value="1"/>
</dbReference>
<keyword evidence="1" id="KW-1133">Transmembrane helix</keyword>
<comment type="caution">
    <text evidence="2">The sequence shown here is derived from an EMBL/GenBank/DDBJ whole genome shotgun (WGS) entry which is preliminary data.</text>
</comment>
<dbReference type="Proteomes" id="UP000295765">
    <property type="component" value="Unassembled WGS sequence"/>
</dbReference>
<proteinExistence type="predicted"/>
<reference evidence="2 3" key="1">
    <citation type="submission" date="2019-03" db="EMBL/GenBank/DDBJ databases">
        <title>Genomic Encyclopedia of Type Strains, Phase IV (KMG-IV): sequencing the most valuable type-strain genomes for metagenomic binning, comparative biology and taxonomic classification.</title>
        <authorList>
            <person name="Goeker M."/>
        </authorList>
    </citation>
    <scope>NUCLEOTIDE SEQUENCE [LARGE SCALE GENOMIC DNA]</scope>
    <source>
        <strain evidence="2 3">DSM 25287</strain>
    </source>
</reference>
<organism evidence="2 3">
    <name type="scientific">Plasticicumulans lactativorans</name>
    <dbReference type="NCBI Taxonomy" id="1133106"/>
    <lineage>
        <taxon>Bacteria</taxon>
        <taxon>Pseudomonadati</taxon>
        <taxon>Pseudomonadota</taxon>
        <taxon>Gammaproteobacteria</taxon>
        <taxon>Candidatus Competibacteraceae</taxon>
        <taxon>Plasticicumulans</taxon>
    </lineage>
</organism>
<keyword evidence="1" id="KW-0812">Transmembrane</keyword>
<keyword evidence="1" id="KW-0472">Membrane</keyword>
<dbReference type="InterPro" id="IPR021313">
    <property type="entry name" value="DUF2909"/>
</dbReference>
<evidence type="ECO:0000256" key="1">
    <source>
        <dbReference type="SAM" id="Phobius"/>
    </source>
</evidence>
<dbReference type="EMBL" id="SLWY01000005">
    <property type="protein sequence ID" value="TCO82250.1"/>
    <property type="molecule type" value="Genomic_DNA"/>
</dbReference>
<sequence>MTFKLLVVVALLAIVASLASGLYFLVHDRQRNDRTVRALTVRIGLSVALFIMLMLAYMTGLIRPHGL</sequence>